<dbReference type="GO" id="GO:0000287">
    <property type="term" value="F:magnesium ion binding"/>
    <property type="evidence" value="ECO:0007669"/>
    <property type="project" value="TreeGrafter"/>
</dbReference>
<evidence type="ECO:0000313" key="1">
    <source>
        <dbReference type="EMBL" id="SBT03438.1"/>
    </source>
</evidence>
<dbReference type="InterPro" id="IPR036412">
    <property type="entry name" value="HAD-like_sf"/>
</dbReference>
<dbReference type="PANTHER" id="PTHR10000:SF53">
    <property type="entry name" value="5-AMINO-6-(5-PHOSPHO-D-RIBITYLAMINO)URACIL PHOSPHATASE YBJI-RELATED"/>
    <property type="match status" value="1"/>
</dbReference>
<organism evidence="1 2">
    <name type="scientific">Candidatus Accumulibacter aalborgensis</name>
    <dbReference type="NCBI Taxonomy" id="1860102"/>
    <lineage>
        <taxon>Bacteria</taxon>
        <taxon>Pseudomonadati</taxon>
        <taxon>Pseudomonadota</taxon>
        <taxon>Betaproteobacteria</taxon>
        <taxon>Candidatus Accumulibacter</taxon>
    </lineage>
</organism>
<dbReference type="InterPro" id="IPR023214">
    <property type="entry name" value="HAD_sf"/>
</dbReference>
<dbReference type="AlphaFoldDB" id="A0A1A8XHM4"/>
<evidence type="ECO:0000313" key="2">
    <source>
        <dbReference type="Proteomes" id="UP000199169"/>
    </source>
</evidence>
<dbReference type="RefSeq" id="WP_222104791.1">
    <property type="nucleotide sequence ID" value="NZ_FLQX01000005.1"/>
</dbReference>
<dbReference type="STRING" id="1860102.ACCAA_1020011"/>
<sequence>MNFLPFYDFHVSVTRQNPVVDLLKLDHVPDIRLIACDMDGTLLDDQFWPLFDQLQERGIVFCPASGRQYYSLLEQFKPIADEVIFVAENGTYVVRGGIELSCRSSQQAKGGDATKEHSHE</sequence>
<dbReference type="GO" id="GO:0005829">
    <property type="term" value="C:cytosol"/>
    <property type="evidence" value="ECO:0007669"/>
    <property type="project" value="TreeGrafter"/>
</dbReference>
<protein>
    <submittedName>
        <fullName evidence="1">Uncharacterized protein</fullName>
    </submittedName>
</protein>
<proteinExistence type="predicted"/>
<dbReference type="GO" id="GO:0016791">
    <property type="term" value="F:phosphatase activity"/>
    <property type="evidence" value="ECO:0007669"/>
    <property type="project" value="TreeGrafter"/>
</dbReference>
<dbReference type="Pfam" id="PF08282">
    <property type="entry name" value="Hydrolase_3"/>
    <property type="match status" value="1"/>
</dbReference>
<dbReference type="SUPFAM" id="SSF56784">
    <property type="entry name" value="HAD-like"/>
    <property type="match status" value="1"/>
</dbReference>
<keyword evidence="2" id="KW-1185">Reference proteome</keyword>
<dbReference type="Proteomes" id="UP000199169">
    <property type="component" value="Unassembled WGS sequence"/>
</dbReference>
<accession>A0A1A8XHM4</accession>
<dbReference type="PANTHER" id="PTHR10000">
    <property type="entry name" value="PHOSPHOSERINE PHOSPHATASE"/>
    <property type="match status" value="1"/>
</dbReference>
<gene>
    <name evidence="1" type="ORF">ACCAA_1020011</name>
</gene>
<reference evidence="1 2" key="1">
    <citation type="submission" date="2016-06" db="EMBL/GenBank/DDBJ databases">
        <authorList>
            <person name="Kjaerup R.B."/>
            <person name="Dalgaard T.S."/>
            <person name="Juul-Madsen H.R."/>
        </authorList>
    </citation>
    <scope>NUCLEOTIDE SEQUENCE [LARGE SCALE GENOMIC DNA]</scope>
    <source>
        <strain evidence="1">3</strain>
    </source>
</reference>
<name>A0A1A8XHM4_9PROT</name>
<dbReference type="EMBL" id="FLQX01000005">
    <property type="protein sequence ID" value="SBT03438.1"/>
    <property type="molecule type" value="Genomic_DNA"/>
</dbReference>
<dbReference type="Gene3D" id="3.40.50.1000">
    <property type="entry name" value="HAD superfamily/HAD-like"/>
    <property type="match status" value="1"/>
</dbReference>